<organism evidence="1 2">
    <name type="scientific">Bacillus luti</name>
    <dbReference type="NCBI Taxonomy" id="2026191"/>
    <lineage>
        <taxon>Bacteria</taxon>
        <taxon>Bacillati</taxon>
        <taxon>Bacillota</taxon>
        <taxon>Bacilli</taxon>
        <taxon>Bacillales</taxon>
        <taxon>Bacillaceae</taxon>
        <taxon>Bacillus</taxon>
        <taxon>Bacillus cereus group</taxon>
    </lineage>
</organism>
<gene>
    <name evidence="1" type="ORF">WBS43_10505</name>
</gene>
<proteinExistence type="predicted"/>
<reference evidence="1 2" key="1">
    <citation type="submission" date="2024-03" db="EMBL/GenBank/DDBJ databases">
        <title>A Rare Waterborne Outbreak of Bacillus cereus in China: Epidemiologic Survey, Genomic Insights and Virulence Characteristics.</title>
        <authorList>
            <person name="Wang S."/>
        </authorList>
    </citation>
    <scope>NUCLEOTIDE SEQUENCE [LARGE SCALE GENOMIC DNA]</scope>
    <source>
        <strain evidence="1 2">BC008</strain>
    </source>
</reference>
<dbReference type="EMBL" id="JBBAGW010000002">
    <property type="protein sequence ID" value="MEI5929155.1"/>
    <property type="molecule type" value="Genomic_DNA"/>
</dbReference>
<evidence type="ECO:0000313" key="2">
    <source>
        <dbReference type="Proteomes" id="UP001365619"/>
    </source>
</evidence>
<name>A0ABU8HQP4_9BACI</name>
<evidence type="ECO:0000313" key="1">
    <source>
        <dbReference type="EMBL" id="MEI5929155.1"/>
    </source>
</evidence>
<protein>
    <submittedName>
        <fullName evidence="1">Uncharacterized protein</fullName>
    </submittedName>
</protein>
<comment type="caution">
    <text evidence="1">The sequence shown here is derived from an EMBL/GenBank/DDBJ whole genome shotgun (WGS) entry which is preliminary data.</text>
</comment>
<sequence length="41" mass="4659">MQILLCRIEICIRMKTLEGEFGLTKKAKVQAKGENVACNNY</sequence>
<accession>A0ABU8HQP4</accession>
<dbReference type="RefSeq" id="WP_290126958.1">
    <property type="nucleotide sequence ID" value="NZ_JBNTLG010000008.1"/>
</dbReference>
<keyword evidence="2" id="KW-1185">Reference proteome</keyword>
<dbReference type="Proteomes" id="UP001365619">
    <property type="component" value="Unassembled WGS sequence"/>
</dbReference>